<feature type="domain" description="4Fe-4S ferredoxin-type" evidence="6">
    <location>
        <begin position="156"/>
        <end position="184"/>
    </location>
</feature>
<dbReference type="PROSITE" id="PS00198">
    <property type="entry name" value="4FE4S_FER_1"/>
    <property type="match status" value="1"/>
</dbReference>
<evidence type="ECO:0008006" key="8">
    <source>
        <dbReference type="Google" id="ProtNLM"/>
    </source>
</evidence>
<feature type="region of interest" description="Disordered" evidence="4">
    <location>
        <begin position="308"/>
        <end position="331"/>
    </location>
</feature>
<name>A0A7S0WQM4_9CHLO</name>
<feature type="domain" description="J" evidence="5">
    <location>
        <begin position="63"/>
        <end position="136"/>
    </location>
</feature>
<dbReference type="PROSITE" id="PS51379">
    <property type="entry name" value="4FE4S_FER_2"/>
    <property type="match status" value="1"/>
</dbReference>
<reference evidence="7" key="1">
    <citation type="submission" date="2021-01" db="EMBL/GenBank/DDBJ databases">
        <authorList>
            <person name="Corre E."/>
            <person name="Pelletier E."/>
            <person name="Niang G."/>
            <person name="Scheremetjew M."/>
            <person name="Finn R."/>
            <person name="Kale V."/>
            <person name="Holt S."/>
            <person name="Cochrane G."/>
            <person name="Meng A."/>
            <person name="Brown T."/>
            <person name="Cohen L."/>
        </authorList>
    </citation>
    <scope>NUCLEOTIDE SEQUENCE</scope>
    <source>
        <strain evidence="7">SAG 11-49</strain>
    </source>
</reference>
<dbReference type="GO" id="GO:0009055">
    <property type="term" value="F:electron transfer activity"/>
    <property type="evidence" value="ECO:0007669"/>
    <property type="project" value="InterPro"/>
</dbReference>
<evidence type="ECO:0000256" key="3">
    <source>
        <dbReference type="ARBA" id="ARBA00023014"/>
    </source>
</evidence>
<feature type="compositionally biased region" description="Low complexity" evidence="4">
    <location>
        <begin position="361"/>
        <end position="381"/>
    </location>
</feature>
<feature type="region of interest" description="Disordered" evidence="4">
    <location>
        <begin position="358"/>
        <end position="381"/>
    </location>
</feature>
<dbReference type="PANTHER" id="PTHR44579">
    <property type="entry name" value="OS01G0730500 PROTEIN"/>
    <property type="match status" value="1"/>
</dbReference>
<dbReference type="PRINTS" id="PR00352">
    <property type="entry name" value="3FE4SFRDOXIN"/>
</dbReference>
<evidence type="ECO:0000256" key="1">
    <source>
        <dbReference type="ARBA" id="ARBA00022723"/>
    </source>
</evidence>
<dbReference type="PRINTS" id="PR00625">
    <property type="entry name" value="JDOMAIN"/>
</dbReference>
<dbReference type="Pfam" id="PF13370">
    <property type="entry name" value="Fer4_13"/>
    <property type="match status" value="1"/>
</dbReference>
<dbReference type="InterPro" id="IPR001623">
    <property type="entry name" value="DnaJ_domain"/>
</dbReference>
<proteinExistence type="predicted"/>
<dbReference type="Gene3D" id="3.30.70.20">
    <property type="match status" value="1"/>
</dbReference>
<feature type="compositionally biased region" description="Low complexity" evidence="4">
    <location>
        <begin position="308"/>
        <end position="318"/>
    </location>
</feature>
<dbReference type="InterPro" id="IPR017900">
    <property type="entry name" value="4Fe4S_Fe_S_CS"/>
</dbReference>
<dbReference type="GO" id="GO:0051536">
    <property type="term" value="F:iron-sulfur cluster binding"/>
    <property type="evidence" value="ECO:0007669"/>
    <property type="project" value="UniProtKB-KW"/>
</dbReference>
<gene>
    <name evidence="7" type="ORF">CLEI1391_LOCUS8099</name>
</gene>
<evidence type="ECO:0000259" key="6">
    <source>
        <dbReference type="PROSITE" id="PS51379"/>
    </source>
</evidence>
<dbReference type="PANTHER" id="PTHR44579:SF2">
    <property type="entry name" value="OS01G0730500 PROTEIN"/>
    <property type="match status" value="1"/>
</dbReference>
<dbReference type="Pfam" id="PF00226">
    <property type="entry name" value="DnaJ"/>
    <property type="match status" value="1"/>
</dbReference>
<dbReference type="InterPro" id="IPR001080">
    <property type="entry name" value="3Fe4S_ferredoxin"/>
</dbReference>
<evidence type="ECO:0000256" key="4">
    <source>
        <dbReference type="SAM" id="MobiDB-lite"/>
    </source>
</evidence>
<evidence type="ECO:0000259" key="5">
    <source>
        <dbReference type="PROSITE" id="PS50076"/>
    </source>
</evidence>
<dbReference type="CDD" id="cd06257">
    <property type="entry name" value="DnaJ"/>
    <property type="match status" value="1"/>
</dbReference>
<evidence type="ECO:0000256" key="2">
    <source>
        <dbReference type="ARBA" id="ARBA00023004"/>
    </source>
</evidence>
<dbReference type="InterPro" id="IPR017896">
    <property type="entry name" value="4Fe4S_Fe-S-bd"/>
</dbReference>
<dbReference type="InterPro" id="IPR036869">
    <property type="entry name" value="J_dom_sf"/>
</dbReference>
<dbReference type="Gene3D" id="1.10.287.110">
    <property type="entry name" value="DnaJ domain"/>
    <property type="match status" value="1"/>
</dbReference>
<evidence type="ECO:0000313" key="7">
    <source>
        <dbReference type="EMBL" id="CAD8677650.1"/>
    </source>
</evidence>
<keyword evidence="3" id="KW-0411">Iron-sulfur</keyword>
<dbReference type="AlphaFoldDB" id="A0A7S0WQM4"/>
<dbReference type="GO" id="GO:0005506">
    <property type="term" value="F:iron ion binding"/>
    <property type="evidence" value="ECO:0007669"/>
    <property type="project" value="InterPro"/>
</dbReference>
<keyword evidence="1" id="KW-0479">Metal-binding</keyword>
<organism evidence="7">
    <name type="scientific">Chlamydomonas leiostraca</name>
    <dbReference type="NCBI Taxonomy" id="1034604"/>
    <lineage>
        <taxon>Eukaryota</taxon>
        <taxon>Viridiplantae</taxon>
        <taxon>Chlorophyta</taxon>
        <taxon>core chlorophytes</taxon>
        <taxon>Chlorophyceae</taxon>
        <taxon>CS clade</taxon>
        <taxon>Chlamydomonadales</taxon>
        <taxon>Chlamydomonadaceae</taxon>
        <taxon>Chlamydomonas</taxon>
    </lineage>
</organism>
<keyword evidence="2" id="KW-0408">Iron</keyword>
<dbReference type="SUPFAM" id="SSF46565">
    <property type="entry name" value="Chaperone J-domain"/>
    <property type="match status" value="1"/>
</dbReference>
<accession>A0A7S0WQM4</accession>
<dbReference type="SMART" id="SM00271">
    <property type="entry name" value="DnaJ"/>
    <property type="match status" value="1"/>
</dbReference>
<dbReference type="EMBL" id="HBFB01014351">
    <property type="protein sequence ID" value="CAD8677650.1"/>
    <property type="molecule type" value="Transcribed_RNA"/>
</dbReference>
<dbReference type="SUPFAM" id="SSF54862">
    <property type="entry name" value="4Fe-4S ferredoxins"/>
    <property type="match status" value="1"/>
</dbReference>
<protein>
    <recommendedName>
        <fullName evidence="8">J domain-containing protein</fullName>
    </recommendedName>
</protein>
<dbReference type="PROSITE" id="PS50076">
    <property type="entry name" value="DNAJ_2"/>
    <property type="match status" value="1"/>
</dbReference>
<sequence length="381" mass="40019">MHSLRAVATSAPFRPGYTRTLTRSSCGWVPVSLSKTARSSGQTSLSRCKAVAAENVDDVTGEDFYSLLGLDVDASAADIKSAYRSLMRALHPDMAHAQAGGSEEALSQANALAALLNEIYETLSDPEKRATYDALAGFGGDESTVNPLMDTRAERDQVFVDEITCIGCGKCVRQCPATFEIEASKYGRARVISQTADIPDDIQIAIEVCPVSCIYWVSLPQLSLLEAALAVLPRVEVFILQRSGNRAAGNVFNEAFKAFERRRAAHIAAKARAAGATAAAAASAVSRSSGITVDLNFWMNREAAAGARDATTASSGTGQDSGGSSQGDGDTRRIAGLAAAAARAARLWRQYGGSISRRPKASLAEHSSASSISMDDGAATV</sequence>